<evidence type="ECO:0000256" key="4">
    <source>
        <dbReference type="ARBA" id="ARBA00022842"/>
    </source>
</evidence>
<dbReference type="SFLD" id="SFLDG01129">
    <property type="entry name" value="C1.5:_HAD__Beta-PGM__Phosphata"/>
    <property type="match status" value="1"/>
</dbReference>
<dbReference type="CDD" id="cd02586">
    <property type="entry name" value="HAD_PHN"/>
    <property type="match status" value="1"/>
</dbReference>
<dbReference type="FunFam" id="1.10.150.240:FF:000006">
    <property type="entry name" value="Phosphonoacetaldehyde hydrolase"/>
    <property type="match status" value="1"/>
</dbReference>
<dbReference type="RefSeq" id="WP_189995449.1">
    <property type="nucleotide sequence ID" value="NZ_BMZS01000016.1"/>
</dbReference>
<keyword evidence="11" id="KW-1185">Reference proteome</keyword>
<dbReference type="GO" id="GO:0019700">
    <property type="term" value="P:organic phosphonate catabolic process"/>
    <property type="evidence" value="ECO:0007669"/>
    <property type="project" value="InterPro"/>
</dbReference>
<feature type="active site" description="Nucleophile" evidence="9">
    <location>
        <position position="14"/>
    </location>
</feature>
<dbReference type="SFLD" id="SFLDG01135">
    <property type="entry name" value="C1.5.6:_HAD__Beta-PGM__Phospha"/>
    <property type="match status" value="1"/>
</dbReference>
<comment type="subunit">
    <text evidence="1 9">Homodimer.</text>
</comment>
<evidence type="ECO:0000256" key="2">
    <source>
        <dbReference type="ARBA" id="ARBA00022723"/>
    </source>
</evidence>
<evidence type="ECO:0000256" key="7">
    <source>
        <dbReference type="ARBA" id="ARBA00056573"/>
    </source>
</evidence>
<keyword evidence="3 9" id="KW-0378">Hydrolase</keyword>
<dbReference type="SFLD" id="SFLDS00003">
    <property type="entry name" value="Haloacid_Dehalogenase"/>
    <property type="match status" value="1"/>
</dbReference>
<proteinExistence type="inferred from homology"/>
<dbReference type="InterPro" id="IPR050155">
    <property type="entry name" value="HAD-like_hydrolase_sf"/>
</dbReference>
<evidence type="ECO:0000313" key="11">
    <source>
        <dbReference type="Proteomes" id="UP000630353"/>
    </source>
</evidence>
<dbReference type="NCBIfam" id="TIGR01509">
    <property type="entry name" value="HAD-SF-IA-v3"/>
    <property type="match status" value="1"/>
</dbReference>
<name>A0A919CSF0_9PROT</name>
<dbReference type="SUPFAM" id="SSF56784">
    <property type="entry name" value="HAD-like"/>
    <property type="match status" value="1"/>
</dbReference>
<dbReference type="InterPro" id="IPR006439">
    <property type="entry name" value="HAD-SF_hydro_IA"/>
</dbReference>
<dbReference type="PANTHER" id="PTHR43434">
    <property type="entry name" value="PHOSPHOGLYCOLATE PHOSPHATASE"/>
    <property type="match status" value="1"/>
</dbReference>
<evidence type="ECO:0000256" key="1">
    <source>
        <dbReference type="ARBA" id="ARBA00011738"/>
    </source>
</evidence>
<comment type="function">
    <text evidence="7 9">Involved in phosphonate degradation.</text>
</comment>
<dbReference type="InterPro" id="IPR006323">
    <property type="entry name" value="Phosphonoacetald_hydro"/>
</dbReference>
<gene>
    <name evidence="9 10" type="primary">phnX</name>
    <name evidence="10" type="ORF">GCM10017083_52970</name>
</gene>
<feature type="active site" description="Schiff-base intermediate with substrate" evidence="9">
    <location>
        <position position="55"/>
    </location>
</feature>
<comment type="catalytic activity">
    <reaction evidence="6 9">
        <text>phosphonoacetaldehyde + H2O = acetaldehyde + phosphate + H(+)</text>
        <dbReference type="Rhea" id="RHEA:18905"/>
        <dbReference type="ChEBI" id="CHEBI:15343"/>
        <dbReference type="ChEBI" id="CHEBI:15377"/>
        <dbReference type="ChEBI" id="CHEBI:15378"/>
        <dbReference type="ChEBI" id="CHEBI:43474"/>
        <dbReference type="ChEBI" id="CHEBI:58383"/>
        <dbReference type="EC" id="3.11.1.1"/>
    </reaction>
</comment>
<evidence type="ECO:0000256" key="8">
    <source>
        <dbReference type="ARBA" id="ARBA00066472"/>
    </source>
</evidence>
<reference evidence="10" key="1">
    <citation type="journal article" date="2014" name="Int. J. Syst. Evol. Microbiol.">
        <title>Complete genome sequence of Corynebacterium casei LMG S-19264T (=DSM 44701T), isolated from a smear-ripened cheese.</title>
        <authorList>
            <consortium name="US DOE Joint Genome Institute (JGI-PGF)"/>
            <person name="Walter F."/>
            <person name="Albersmeier A."/>
            <person name="Kalinowski J."/>
            <person name="Ruckert C."/>
        </authorList>
    </citation>
    <scope>NUCLEOTIDE SEQUENCE</scope>
    <source>
        <strain evidence="10">KCTC 42651</strain>
    </source>
</reference>
<dbReference type="NCBIfam" id="TIGR01422">
    <property type="entry name" value="phosphonatase"/>
    <property type="match status" value="1"/>
</dbReference>
<organism evidence="10 11">
    <name type="scientific">Thalassobaculum fulvum</name>
    <dbReference type="NCBI Taxonomy" id="1633335"/>
    <lineage>
        <taxon>Bacteria</taxon>
        <taxon>Pseudomonadati</taxon>
        <taxon>Pseudomonadota</taxon>
        <taxon>Alphaproteobacteria</taxon>
        <taxon>Rhodospirillales</taxon>
        <taxon>Thalassobaculaceae</taxon>
        <taxon>Thalassobaculum</taxon>
    </lineage>
</organism>
<keyword evidence="4 9" id="KW-0460">Magnesium</keyword>
<accession>A0A919CSF0</accession>
<feature type="binding site" evidence="9">
    <location>
        <position position="188"/>
    </location>
    <ligand>
        <name>Mg(2+)</name>
        <dbReference type="ChEBI" id="CHEBI:18420"/>
    </ligand>
</feature>
<evidence type="ECO:0000256" key="5">
    <source>
        <dbReference type="ARBA" id="ARBA00023270"/>
    </source>
</evidence>
<comment type="cofactor">
    <cofactor evidence="9">
        <name>Mg(2+)</name>
        <dbReference type="ChEBI" id="CHEBI:18420"/>
    </cofactor>
    <text evidence="9">Binds 1 Mg(2+) ion per subunit.</text>
</comment>
<evidence type="ECO:0000256" key="3">
    <source>
        <dbReference type="ARBA" id="ARBA00022801"/>
    </source>
</evidence>
<keyword evidence="2 9" id="KW-0479">Metal-binding</keyword>
<feature type="binding site" evidence="9">
    <location>
        <position position="14"/>
    </location>
    <ligand>
        <name>Mg(2+)</name>
        <dbReference type="ChEBI" id="CHEBI:18420"/>
    </ligand>
</feature>
<dbReference type="GO" id="GO:0000287">
    <property type="term" value="F:magnesium ion binding"/>
    <property type="evidence" value="ECO:0007669"/>
    <property type="project" value="UniProtKB-UniRule"/>
</dbReference>
<dbReference type="Gene3D" id="3.40.50.1000">
    <property type="entry name" value="HAD superfamily/HAD-like"/>
    <property type="match status" value="1"/>
</dbReference>
<dbReference type="Pfam" id="PF00702">
    <property type="entry name" value="Hydrolase"/>
    <property type="match status" value="1"/>
</dbReference>
<dbReference type="GO" id="GO:0050194">
    <property type="term" value="F:phosphonoacetaldehyde hydrolase activity"/>
    <property type="evidence" value="ECO:0007669"/>
    <property type="project" value="UniProtKB-UniRule"/>
</dbReference>
<keyword evidence="5 9" id="KW-0704">Schiff base</keyword>
<protein>
    <recommendedName>
        <fullName evidence="8 9">Phosphonoacetaldehyde hydrolase</fullName>
        <shortName evidence="9">Phosphonatase</shortName>
        <ecNumber evidence="8 9">3.11.1.1</ecNumber>
    </recommendedName>
    <alternativeName>
        <fullName evidence="9">Phosphonoacetaldehyde phosphonohydrolase</fullName>
    </alternativeName>
</protein>
<comment type="caution">
    <text evidence="10">The sequence shown here is derived from an EMBL/GenBank/DDBJ whole genome shotgun (WGS) entry which is preliminary data.</text>
</comment>
<dbReference type="EC" id="3.11.1.1" evidence="8 9"/>
<dbReference type="Proteomes" id="UP000630353">
    <property type="component" value="Unassembled WGS sequence"/>
</dbReference>
<sequence length="271" mass="28427">MGKTDNAVEAVIFDWAGTVVDYGSRAPAGAFVEVFRRHGVEISIPEARGPMGAEKRTHVAELLANPAIAARFEKAHGHAPGEADIDAIYRDFIPLQIGVLKDFAELIPGTAETAAWLRGRGVKIAGNTGYNAEMSAVNETLAAGQGYAPDVCVAASDVPRGRPAPDMALKCALDLGVGAVRRCVKVDDTVPGILEGLNAGMWTVGVTVSGNEVGLSRAEWEALPAAEQAKLRAAATRRLAEAGAHYVIDSVADLPAVIETIERRLAAGDRP</sequence>
<comment type="similarity">
    <text evidence="9">Belongs to the HAD-like hydrolase superfamily. PhnX family.</text>
</comment>
<dbReference type="Gene3D" id="1.10.150.240">
    <property type="entry name" value="Putative phosphatase, domain 2"/>
    <property type="match status" value="1"/>
</dbReference>
<dbReference type="InterPro" id="IPR036412">
    <property type="entry name" value="HAD-like_sf"/>
</dbReference>
<evidence type="ECO:0000256" key="9">
    <source>
        <dbReference type="HAMAP-Rule" id="MF_01375"/>
    </source>
</evidence>
<dbReference type="InterPro" id="IPR023214">
    <property type="entry name" value="HAD_sf"/>
</dbReference>
<reference evidence="10" key="2">
    <citation type="submission" date="2020-09" db="EMBL/GenBank/DDBJ databases">
        <authorList>
            <person name="Sun Q."/>
            <person name="Kim S."/>
        </authorList>
    </citation>
    <scope>NUCLEOTIDE SEQUENCE</scope>
    <source>
        <strain evidence="10">KCTC 42651</strain>
    </source>
</reference>
<dbReference type="EMBL" id="BMZS01000016">
    <property type="protein sequence ID" value="GHD63167.1"/>
    <property type="molecule type" value="Genomic_DNA"/>
</dbReference>
<dbReference type="AlphaFoldDB" id="A0A919CSF0"/>
<dbReference type="GO" id="GO:0006281">
    <property type="term" value="P:DNA repair"/>
    <property type="evidence" value="ECO:0007669"/>
    <property type="project" value="TreeGrafter"/>
</dbReference>
<evidence type="ECO:0000313" key="10">
    <source>
        <dbReference type="EMBL" id="GHD63167.1"/>
    </source>
</evidence>
<dbReference type="InterPro" id="IPR023198">
    <property type="entry name" value="PGP-like_dom2"/>
</dbReference>
<feature type="binding site" evidence="9">
    <location>
        <position position="16"/>
    </location>
    <ligand>
        <name>Mg(2+)</name>
        <dbReference type="ChEBI" id="CHEBI:18420"/>
    </ligand>
</feature>
<evidence type="ECO:0000256" key="6">
    <source>
        <dbReference type="ARBA" id="ARBA00052005"/>
    </source>
</evidence>
<dbReference type="PANTHER" id="PTHR43434:SF19">
    <property type="entry name" value="PHOSPHONOACETALDEHYDE HYDROLASE"/>
    <property type="match status" value="1"/>
</dbReference>
<dbReference type="GO" id="GO:0008967">
    <property type="term" value="F:phosphoglycolate phosphatase activity"/>
    <property type="evidence" value="ECO:0007669"/>
    <property type="project" value="TreeGrafter"/>
</dbReference>
<dbReference type="GO" id="GO:0005829">
    <property type="term" value="C:cytosol"/>
    <property type="evidence" value="ECO:0007669"/>
    <property type="project" value="TreeGrafter"/>
</dbReference>
<dbReference type="HAMAP" id="MF_01375">
    <property type="entry name" value="PhnX"/>
    <property type="match status" value="1"/>
</dbReference>